<dbReference type="InterPro" id="IPR036196">
    <property type="entry name" value="Ptyr_pPase_sf"/>
</dbReference>
<keyword evidence="5" id="KW-1185">Reference proteome</keyword>
<dbReference type="PANTHER" id="PTHR47439:SF1">
    <property type="entry name" value="ACID PHOSPHATASE"/>
    <property type="match status" value="1"/>
</dbReference>
<evidence type="ECO:0000313" key="5">
    <source>
        <dbReference type="Proteomes" id="UP000721861"/>
    </source>
</evidence>
<proteinExistence type="inferred from homology"/>
<sequence length="159" mass="17866">MDRTKILFVCLGNICRSPSAEAVMNSLIKAKGIEELFEIDSAGITGYHAGEPADQRMQRHALNRDIHLTSISRQVKSPADFEHFDYIIGMDDQNIDDLHQLAPNKQQAKKISKMTDYCTRHQHDSVPDPYYGGAAGFELVLDLLEDACEGLLEHIQSHE</sequence>
<gene>
    <name evidence="4" type="ORF">KEM09_18065</name>
</gene>
<keyword evidence="2" id="KW-0378">Hydrolase</keyword>
<dbReference type="Pfam" id="PF01451">
    <property type="entry name" value="LMWPc"/>
    <property type="match status" value="1"/>
</dbReference>
<dbReference type="PRINTS" id="PR00719">
    <property type="entry name" value="LMWPTPASE"/>
</dbReference>
<dbReference type="Proteomes" id="UP000721861">
    <property type="component" value="Unassembled WGS sequence"/>
</dbReference>
<reference evidence="4 5" key="1">
    <citation type="journal article" date="2014" name="Int. J. Syst. Evol. Microbiol.">
        <title>Carboxylicivirga gen. nov. in the family Marinilabiliaceae with two novel species, Carboxylicivirga mesophila sp. nov. and Carboxylicivirga taeanensis sp. nov., and reclassification of Cytophaga fermentans as Saccharicrinis fermentans gen. nov., comb. nov.</title>
        <authorList>
            <person name="Yang S.H."/>
            <person name="Seo H.S."/>
            <person name="Woo J.H."/>
            <person name="Oh H.M."/>
            <person name="Jang H."/>
            <person name="Lee J.H."/>
            <person name="Kim S.J."/>
            <person name="Kwon K.K."/>
        </authorList>
    </citation>
    <scope>NUCLEOTIDE SEQUENCE [LARGE SCALE GENOMIC DNA]</scope>
    <source>
        <strain evidence="4 5">JCM 18290</strain>
    </source>
</reference>
<evidence type="ECO:0000259" key="3">
    <source>
        <dbReference type="SMART" id="SM00226"/>
    </source>
</evidence>
<dbReference type="InterPro" id="IPR052995">
    <property type="entry name" value="LMW-PTP"/>
</dbReference>
<dbReference type="SMART" id="SM00226">
    <property type="entry name" value="LMWPc"/>
    <property type="match status" value="1"/>
</dbReference>
<dbReference type="Gene3D" id="3.40.50.2300">
    <property type="match status" value="1"/>
</dbReference>
<dbReference type="CDD" id="cd16343">
    <property type="entry name" value="LMWPTP"/>
    <property type="match status" value="1"/>
</dbReference>
<dbReference type="InterPro" id="IPR017867">
    <property type="entry name" value="Tyr_phospatase_low_mol_wt"/>
</dbReference>
<dbReference type="PANTHER" id="PTHR47439">
    <property type="entry name" value="LOW MOLECULAR WEIGHT PHOSPHOTYROSINE PROTEIN PHOSPHATASE-RELATED"/>
    <property type="match status" value="1"/>
</dbReference>
<dbReference type="RefSeq" id="WP_212230447.1">
    <property type="nucleotide sequence ID" value="NZ_JAGUCN010000025.1"/>
</dbReference>
<feature type="domain" description="Phosphotyrosine protein phosphatase I" evidence="3">
    <location>
        <begin position="4"/>
        <end position="154"/>
    </location>
</feature>
<protein>
    <submittedName>
        <fullName evidence="4">Low molecular weight phosphotyrosine protein phosphatase</fullName>
    </submittedName>
</protein>
<dbReference type="EMBL" id="JAGUCN010000025">
    <property type="protein sequence ID" value="MBS2213326.1"/>
    <property type="molecule type" value="Genomic_DNA"/>
</dbReference>
<comment type="similarity">
    <text evidence="1">Belongs to the low molecular weight phosphotyrosine protein phosphatase family.</text>
</comment>
<comment type="caution">
    <text evidence="4">The sequence shown here is derived from an EMBL/GenBank/DDBJ whole genome shotgun (WGS) entry which is preliminary data.</text>
</comment>
<name>A0ABS5KEB7_9BACT</name>
<evidence type="ECO:0000313" key="4">
    <source>
        <dbReference type="EMBL" id="MBS2213326.1"/>
    </source>
</evidence>
<organism evidence="4 5">
    <name type="scientific">Carboxylicivirga mesophila</name>
    <dbReference type="NCBI Taxonomy" id="1166478"/>
    <lineage>
        <taxon>Bacteria</taxon>
        <taxon>Pseudomonadati</taxon>
        <taxon>Bacteroidota</taxon>
        <taxon>Bacteroidia</taxon>
        <taxon>Marinilabiliales</taxon>
        <taxon>Marinilabiliaceae</taxon>
        <taxon>Carboxylicivirga</taxon>
    </lineage>
</organism>
<evidence type="ECO:0000256" key="2">
    <source>
        <dbReference type="ARBA" id="ARBA00022801"/>
    </source>
</evidence>
<evidence type="ECO:0000256" key="1">
    <source>
        <dbReference type="ARBA" id="ARBA00011063"/>
    </source>
</evidence>
<dbReference type="InterPro" id="IPR023485">
    <property type="entry name" value="Ptyr_pPase"/>
</dbReference>
<dbReference type="SUPFAM" id="SSF52788">
    <property type="entry name" value="Phosphotyrosine protein phosphatases I"/>
    <property type="match status" value="1"/>
</dbReference>
<accession>A0ABS5KEB7</accession>